<keyword evidence="6 7" id="KW-0472">Membrane</keyword>
<dbReference type="PANTHER" id="PTHR42810">
    <property type="entry name" value="PURINE PERMEASE C1399.01C-RELATED"/>
    <property type="match status" value="1"/>
</dbReference>
<dbReference type="PROSITE" id="PS01116">
    <property type="entry name" value="XANTH_URACIL_PERMASE"/>
    <property type="match status" value="1"/>
</dbReference>
<dbReference type="EMBL" id="JACLZK010000001">
    <property type="protein sequence ID" value="MBC2882850.1"/>
    <property type="molecule type" value="Genomic_DNA"/>
</dbReference>
<keyword evidence="5 7" id="KW-1133">Transmembrane helix</keyword>
<comment type="caution">
    <text evidence="8">The sequence shown here is derived from an EMBL/GenBank/DDBJ whole genome shotgun (WGS) entry which is preliminary data.</text>
</comment>
<evidence type="ECO:0000256" key="2">
    <source>
        <dbReference type="ARBA" id="ARBA00008821"/>
    </source>
</evidence>
<dbReference type="Proteomes" id="UP000552683">
    <property type="component" value="Unassembled WGS sequence"/>
</dbReference>
<feature type="transmembrane region" description="Helical" evidence="7">
    <location>
        <begin position="303"/>
        <end position="325"/>
    </location>
</feature>
<evidence type="ECO:0000256" key="6">
    <source>
        <dbReference type="ARBA" id="ARBA00023136"/>
    </source>
</evidence>
<comment type="subcellular location">
    <subcellularLocation>
        <location evidence="1">Membrane</location>
        <topology evidence="1">Multi-pass membrane protein</topology>
    </subcellularLocation>
</comment>
<evidence type="ECO:0000313" key="8">
    <source>
        <dbReference type="EMBL" id="MBC2882850.1"/>
    </source>
</evidence>
<accession>A0A842J7U7</accession>
<keyword evidence="3" id="KW-0813">Transport</keyword>
<dbReference type="InterPro" id="IPR006042">
    <property type="entry name" value="Xan_ur_permease"/>
</dbReference>
<dbReference type="InterPro" id="IPR006043">
    <property type="entry name" value="NCS2"/>
</dbReference>
<feature type="transmembrane region" description="Helical" evidence="7">
    <location>
        <begin position="180"/>
        <end position="200"/>
    </location>
</feature>
<protein>
    <submittedName>
        <fullName evidence="8">Uracil-xanthine permease</fullName>
    </submittedName>
</protein>
<feature type="transmembrane region" description="Helical" evidence="7">
    <location>
        <begin position="386"/>
        <end position="404"/>
    </location>
</feature>
<dbReference type="NCBIfam" id="TIGR00801">
    <property type="entry name" value="ncs2"/>
    <property type="match status" value="1"/>
</dbReference>
<evidence type="ECO:0000256" key="1">
    <source>
        <dbReference type="ARBA" id="ARBA00004141"/>
    </source>
</evidence>
<evidence type="ECO:0000256" key="7">
    <source>
        <dbReference type="SAM" id="Phobius"/>
    </source>
</evidence>
<name>A0A842J7U7_9BACT</name>
<dbReference type="AlphaFoldDB" id="A0A842J7U7"/>
<organism evidence="8 9">
    <name type="scientific">Campylobacter massiliensis</name>
    <dbReference type="NCBI Taxonomy" id="2762557"/>
    <lineage>
        <taxon>Bacteria</taxon>
        <taxon>Pseudomonadati</taxon>
        <taxon>Campylobacterota</taxon>
        <taxon>Epsilonproteobacteria</taxon>
        <taxon>Campylobacterales</taxon>
        <taxon>Campylobacteraceae</taxon>
        <taxon>Campylobacter</taxon>
    </lineage>
</organism>
<feature type="transmembrane region" description="Helical" evidence="7">
    <location>
        <begin position="331"/>
        <end position="352"/>
    </location>
</feature>
<reference evidence="8 9" key="1">
    <citation type="submission" date="2020-08" db="EMBL/GenBank/DDBJ databases">
        <title>Complete genome and description of Campylobacter massiliensis Marseille-Q3452 sp. nov.</title>
        <authorList>
            <person name="Antezack A."/>
        </authorList>
    </citation>
    <scope>NUCLEOTIDE SEQUENCE [LARGE SCALE GENOMIC DNA]</scope>
    <source>
        <strain evidence="8 9">Marseille-Q3452</strain>
    </source>
</reference>
<proteinExistence type="inferred from homology"/>
<dbReference type="Pfam" id="PF00860">
    <property type="entry name" value="Xan_ur_permease"/>
    <property type="match status" value="1"/>
</dbReference>
<comment type="similarity">
    <text evidence="2">Belongs to the nucleobase:cation symporter-2 (NCS2) (TC 2.A.40) family.</text>
</comment>
<feature type="transmembrane region" description="Helical" evidence="7">
    <location>
        <begin position="20"/>
        <end position="53"/>
    </location>
</feature>
<feature type="transmembrane region" description="Helical" evidence="7">
    <location>
        <begin position="220"/>
        <end position="238"/>
    </location>
</feature>
<feature type="transmembrane region" description="Helical" evidence="7">
    <location>
        <begin position="364"/>
        <end position="380"/>
    </location>
</feature>
<feature type="transmembrane region" description="Helical" evidence="7">
    <location>
        <begin position="84"/>
        <end position="105"/>
    </location>
</feature>
<dbReference type="PANTHER" id="PTHR42810:SF2">
    <property type="entry name" value="PURINE PERMEASE C1399.01C-RELATED"/>
    <property type="match status" value="1"/>
</dbReference>
<feature type="transmembrane region" description="Helical" evidence="7">
    <location>
        <begin position="117"/>
        <end position="138"/>
    </location>
</feature>
<dbReference type="RefSeq" id="WP_185898406.1">
    <property type="nucleotide sequence ID" value="NZ_JACLZK010000001.1"/>
</dbReference>
<evidence type="ECO:0000256" key="4">
    <source>
        <dbReference type="ARBA" id="ARBA00022692"/>
    </source>
</evidence>
<dbReference type="GO" id="GO:0042907">
    <property type="term" value="F:xanthine transmembrane transporter activity"/>
    <property type="evidence" value="ECO:0007669"/>
    <property type="project" value="TreeGrafter"/>
</dbReference>
<feature type="transmembrane region" description="Helical" evidence="7">
    <location>
        <begin position="60"/>
        <end position="78"/>
    </location>
</feature>
<keyword evidence="4 7" id="KW-0812">Transmembrane</keyword>
<sequence>MEKYEGYNLRFKDALVGVQFLFVAFGALVLVPILTGLDTSVALFTAGIGTLLFQLITRKNVPPIFLASSFAFIAPLSFGVKEWGIAATMGGVIAAGLFYVVLSLLIRLKGEGFLHKILPPVVVGPVIMTIGLILSPAAVNMVMGKGKEALYTQGQSLTIALISLSAVIAIMMFGRGMLRLVPILCGIAAGYCASLFVGIVDFTPILNAPWFALPNFTAPVFKLEAVIYMVPIAIAPAIEHIGDMLAISNVTKENFLKNPGLKSTLLGDGLATSLAGCFGGPPNTTYSEVTGAVSITKAYNPAIMTFAALTAILLAFVGKLGAALSTIPAPVIGGIMLLLFGIIASVGMETLIKNSVDLAEPRNMIIVALIFVCAIGGMVLDFGAMSFSGVGLGALIGITLNLVLPKTKHFDGY</sequence>
<evidence type="ECO:0000256" key="5">
    <source>
        <dbReference type="ARBA" id="ARBA00022989"/>
    </source>
</evidence>
<feature type="transmembrane region" description="Helical" evidence="7">
    <location>
        <begin position="150"/>
        <end position="173"/>
    </location>
</feature>
<keyword evidence="9" id="KW-1185">Reference proteome</keyword>
<dbReference type="GO" id="GO:0005886">
    <property type="term" value="C:plasma membrane"/>
    <property type="evidence" value="ECO:0007669"/>
    <property type="project" value="TreeGrafter"/>
</dbReference>
<gene>
    <name evidence="8" type="ORF">H7R39_06210</name>
</gene>
<evidence type="ECO:0000256" key="3">
    <source>
        <dbReference type="ARBA" id="ARBA00022448"/>
    </source>
</evidence>
<evidence type="ECO:0000313" key="9">
    <source>
        <dbReference type="Proteomes" id="UP000552683"/>
    </source>
</evidence>